<evidence type="ECO:0000256" key="1">
    <source>
        <dbReference type="SAM" id="MobiDB-lite"/>
    </source>
</evidence>
<dbReference type="InterPro" id="IPR045341">
    <property type="entry name" value="DUF6532"/>
</dbReference>
<feature type="domain" description="DUF6532" evidence="2">
    <location>
        <begin position="333"/>
        <end position="491"/>
    </location>
</feature>
<dbReference type="AlphaFoldDB" id="A0AAW0FVB0"/>
<feature type="region of interest" description="Disordered" evidence="1">
    <location>
        <begin position="74"/>
        <end position="119"/>
    </location>
</feature>
<evidence type="ECO:0000313" key="4">
    <source>
        <dbReference type="Proteomes" id="UP001385951"/>
    </source>
</evidence>
<organism evidence="3 4">
    <name type="scientific">Cerrena zonata</name>
    <dbReference type="NCBI Taxonomy" id="2478898"/>
    <lineage>
        <taxon>Eukaryota</taxon>
        <taxon>Fungi</taxon>
        <taxon>Dikarya</taxon>
        <taxon>Basidiomycota</taxon>
        <taxon>Agaricomycotina</taxon>
        <taxon>Agaricomycetes</taxon>
        <taxon>Polyporales</taxon>
        <taxon>Cerrenaceae</taxon>
        <taxon>Cerrena</taxon>
    </lineage>
</organism>
<sequence length="537" mass="59462">MSPYGTRPANVDKHPGLVDLVVDGTRKRRTPEEMVQAKLAKVAQEISIQDNDAILQAKEAALLRRIAELEDQARSLEEQSVGPSAPPMTKARGAKTSKANGIIQPSTTSRKGKTKVRRADVPKVVVKEVEVVEKPTESVKGARKRKIDSTPTIVSNSVVSSKRVKPANPSGLLVSYQPPPCPPPNTAATSSVAASGPEETIVQYGGYIDSDDDDNNSSDLPDHPLFTDRVTAQGTVKIEKDVAVDIAQVATTILASTKAASRGTKFTMKDIDALFPPHLRYLWREKYIPEVLFYVGARLEPWNLSGINWNDFLHSLWEEIMPHVREWGVPSTHPQSAVAMIVMQRICEWRNGINKFALEVLADLFQSEDMTEAEISQYVSSQIGKGLPFISVKTTFDPASGLPIREGRFQGPLVLRAFSYHLKRTGKLAREFRDTPDGALALTTVAVERALRKYKTGKLSVLKNRKGHSIDDFSQRRWGDQTNEYMKSICDLTESEWTEILEGAERHLGTSAGKPGDDEDDDDDDNDFESDSERARI</sequence>
<keyword evidence="4" id="KW-1185">Reference proteome</keyword>
<accession>A0AAW0FVB0</accession>
<reference evidence="3 4" key="1">
    <citation type="submission" date="2022-09" db="EMBL/GenBank/DDBJ databases">
        <authorList>
            <person name="Palmer J.M."/>
        </authorList>
    </citation>
    <scope>NUCLEOTIDE SEQUENCE [LARGE SCALE GENOMIC DNA]</scope>
    <source>
        <strain evidence="3 4">DSM 7382</strain>
    </source>
</reference>
<feature type="compositionally biased region" description="Acidic residues" evidence="1">
    <location>
        <begin position="517"/>
        <end position="530"/>
    </location>
</feature>
<feature type="compositionally biased region" description="Polar residues" evidence="1">
    <location>
        <begin position="97"/>
        <end position="109"/>
    </location>
</feature>
<comment type="caution">
    <text evidence="3">The sequence shown here is derived from an EMBL/GenBank/DDBJ whole genome shotgun (WGS) entry which is preliminary data.</text>
</comment>
<protein>
    <recommendedName>
        <fullName evidence="2">DUF6532 domain-containing protein</fullName>
    </recommendedName>
</protein>
<feature type="region of interest" description="Disordered" evidence="1">
    <location>
        <begin position="503"/>
        <end position="537"/>
    </location>
</feature>
<dbReference type="Pfam" id="PF20149">
    <property type="entry name" value="DUF6532"/>
    <property type="match status" value="1"/>
</dbReference>
<evidence type="ECO:0000259" key="2">
    <source>
        <dbReference type="Pfam" id="PF20149"/>
    </source>
</evidence>
<proteinExistence type="predicted"/>
<gene>
    <name evidence="3" type="ORF">QCA50_013529</name>
</gene>
<dbReference type="EMBL" id="JASBNA010000031">
    <property type="protein sequence ID" value="KAK7683267.1"/>
    <property type="molecule type" value="Genomic_DNA"/>
</dbReference>
<dbReference type="Proteomes" id="UP001385951">
    <property type="component" value="Unassembled WGS sequence"/>
</dbReference>
<name>A0AAW0FVB0_9APHY</name>
<evidence type="ECO:0000313" key="3">
    <source>
        <dbReference type="EMBL" id="KAK7683267.1"/>
    </source>
</evidence>